<protein>
    <recommendedName>
        <fullName evidence="5">LamG-like jellyroll fold domain-containing protein</fullName>
    </recommendedName>
</protein>
<dbReference type="GeneID" id="17275943"/>
<dbReference type="Pfam" id="PF13385">
    <property type="entry name" value="Laminin_G_3"/>
    <property type="match status" value="5"/>
</dbReference>
<evidence type="ECO:0000256" key="1">
    <source>
        <dbReference type="ARBA" id="ARBA00022581"/>
    </source>
</evidence>
<dbReference type="InterPro" id="IPR013320">
    <property type="entry name" value="ConA-like_dom_sf"/>
</dbReference>
<feature type="region of interest" description="Disordered" evidence="2">
    <location>
        <begin position="454"/>
        <end position="478"/>
    </location>
</feature>
<dbReference type="HOGENOM" id="CLU_259100_0_0_1"/>
<reference evidence="3" key="2">
    <citation type="submission" date="2024-10" db="UniProtKB">
        <authorList>
            <consortium name="EnsemblProtists"/>
        </authorList>
    </citation>
    <scope>IDENTIFICATION</scope>
</reference>
<dbReference type="PANTHER" id="PTHR13037:SF24">
    <property type="entry name" value="POLYCOMB PROTEIN PCL-RELATED"/>
    <property type="match status" value="1"/>
</dbReference>
<dbReference type="PANTHER" id="PTHR13037">
    <property type="entry name" value="FORMIN"/>
    <property type="match status" value="1"/>
</dbReference>
<feature type="region of interest" description="Disordered" evidence="2">
    <location>
        <begin position="960"/>
        <end position="983"/>
    </location>
</feature>
<dbReference type="OMA" id="CCFPMRY"/>
<feature type="region of interest" description="Disordered" evidence="2">
    <location>
        <begin position="201"/>
        <end position="224"/>
    </location>
</feature>
<dbReference type="SUPFAM" id="SSF49899">
    <property type="entry name" value="Concanavalin A-like lectins/glucanases"/>
    <property type="match status" value="5"/>
</dbReference>
<feature type="region of interest" description="Disordered" evidence="2">
    <location>
        <begin position="708"/>
        <end position="732"/>
    </location>
</feature>
<evidence type="ECO:0000313" key="4">
    <source>
        <dbReference type="Proteomes" id="UP000013827"/>
    </source>
</evidence>
<reference evidence="4" key="1">
    <citation type="journal article" date="2013" name="Nature">
        <title>Pan genome of the phytoplankton Emiliania underpins its global distribution.</title>
        <authorList>
            <person name="Read B.A."/>
            <person name="Kegel J."/>
            <person name="Klute M.J."/>
            <person name="Kuo A."/>
            <person name="Lefebvre S.C."/>
            <person name="Maumus F."/>
            <person name="Mayer C."/>
            <person name="Miller J."/>
            <person name="Monier A."/>
            <person name="Salamov A."/>
            <person name="Young J."/>
            <person name="Aguilar M."/>
            <person name="Claverie J.M."/>
            <person name="Frickenhaus S."/>
            <person name="Gonzalez K."/>
            <person name="Herman E.K."/>
            <person name="Lin Y.C."/>
            <person name="Napier J."/>
            <person name="Ogata H."/>
            <person name="Sarno A.F."/>
            <person name="Shmutz J."/>
            <person name="Schroeder D."/>
            <person name="de Vargas C."/>
            <person name="Verret F."/>
            <person name="von Dassow P."/>
            <person name="Valentin K."/>
            <person name="Van de Peer Y."/>
            <person name="Wheeler G."/>
            <person name="Dacks J.B."/>
            <person name="Delwiche C.F."/>
            <person name="Dyhrman S.T."/>
            <person name="Glockner G."/>
            <person name="John U."/>
            <person name="Richards T."/>
            <person name="Worden A.Z."/>
            <person name="Zhang X."/>
            <person name="Grigoriev I.V."/>
            <person name="Allen A.E."/>
            <person name="Bidle K."/>
            <person name="Borodovsky M."/>
            <person name="Bowler C."/>
            <person name="Brownlee C."/>
            <person name="Cock J.M."/>
            <person name="Elias M."/>
            <person name="Gladyshev V.N."/>
            <person name="Groth M."/>
            <person name="Guda C."/>
            <person name="Hadaegh A."/>
            <person name="Iglesias-Rodriguez M.D."/>
            <person name="Jenkins J."/>
            <person name="Jones B.M."/>
            <person name="Lawson T."/>
            <person name="Leese F."/>
            <person name="Lindquist E."/>
            <person name="Lobanov A."/>
            <person name="Lomsadze A."/>
            <person name="Malik S.B."/>
            <person name="Marsh M.E."/>
            <person name="Mackinder L."/>
            <person name="Mock T."/>
            <person name="Mueller-Roeber B."/>
            <person name="Pagarete A."/>
            <person name="Parker M."/>
            <person name="Probert I."/>
            <person name="Quesneville H."/>
            <person name="Raines C."/>
            <person name="Rensing S.A."/>
            <person name="Riano-Pachon D.M."/>
            <person name="Richier S."/>
            <person name="Rokitta S."/>
            <person name="Shiraiwa Y."/>
            <person name="Soanes D.M."/>
            <person name="van der Giezen M."/>
            <person name="Wahlund T.M."/>
            <person name="Williams B."/>
            <person name="Wilson W."/>
            <person name="Wolfe G."/>
            <person name="Wurch L.L."/>
        </authorList>
    </citation>
    <scope>NUCLEOTIDE SEQUENCE</scope>
</reference>
<dbReference type="EnsemblProtists" id="EOD30668">
    <property type="protein sequence ID" value="EOD30668"/>
    <property type="gene ID" value="EMIHUDRAFT_123123"/>
</dbReference>
<keyword evidence="4" id="KW-1185">Reference proteome</keyword>
<evidence type="ECO:0008006" key="5">
    <source>
        <dbReference type="Google" id="ProtNLM"/>
    </source>
</evidence>
<dbReference type="KEGG" id="ehx:EMIHUDRAFT_123123"/>
<keyword evidence="1" id="KW-0945">Host-virus interaction</keyword>
<evidence type="ECO:0000313" key="3">
    <source>
        <dbReference type="EnsemblProtists" id="EOD30668"/>
    </source>
</evidence>
<proteinExistence type="predicted"/>
<dbReference type="Proteomes" id="UP000013827">
    <property type="component" value="Unassembled WGS sequence"/>
</dbReference>
<dbReference type="Gene3D" id="2.60.120.200">
    <property type="match status" value="5"/>
</dbReference>
<accession>A0A0D3K4I3</accession>
<sequence length="1331" mass="140905">HHAGGAGLTVSVSVQRTQPPGLAREWERLFDFGNGPEQDSVFLAFDGNPYWDPALSCCFPMRYAVWRGTQYEGAVNWPLGEGSGEDSGGASFPRNEWVHVALVHEPDGTATIYWDGVAKASGYVPLPLAVERSGLYIGRSHWGTEPNGGRFEGTMRDFFVFNAALTEAQLTALREQREFPTIDGMYTAPIITAGCPLPPLPPLPPPLPPSSPPPPAPPIKAAPPAAPGAGCATLAFDGTSASDVNAVAAEHINAGGAGLTVSVSVQRTQPPGLARAWERLFDFGNGPEQDSVFLAFDGNPYWDPALSCCFPMRYDVYQHGTYQYAGGRGVNVPLGEGNGEDSGGASFPRNEWVHVALVHKPDGTATIYWDGVAKASGYVPLPLAVERSGLYIGRSHWGTEPNGGRFEGTMRDFFVFNAALTEAQLTALREQREFPTIDGMYTAPIITAGCLPPAPLSPPSLPPPSPPPPAPPIKAAPPAAPGAGCATLAFDGTSASDVNAVAAEHINAGGAGLTVSVSVQRTQPPGLARAWERLFDFGNGPEQDSVFLAFDGNPYWDPALSCCFPMRYDVYQHGTYQYAGGRGVNVPLGEGNGEDSGGASFPRNEWVHVALVHKPDGTATIYWDGVAKASGYVPLPLAVERSGLYIGRSHWGTEPNGGRFEGTMRDFFVFNAALTEAQLAALREQREFPTIDGMYTAPIITAGCLPPAPLSPPSLPPPSPPPPAPPIKAAPPAAPGAGCATLAFDGTSASDVNAVAAEHINAGGAGLTVSVSVQRTQPPGLAREWERLFDFGNGPEQDSVFLAFDGNPYWDPALSCCFPMRYAVWRGTQYEGAVNWPLGEGSGEDSGGASFPRNEWVHVALVHEPDGTATIYWDGVAKASGYVPLPLAVERSGLYIGRSHWGTEPNGGRFEGTMRDFFVFNAALTEAQLTALREQREFPTIDGMYTAPIITAGCPLPPLPPLPPPLPPSSPPPPAPPIKAAPPAAPGAGCATLAFDGTSASDVNAVAAEHINAGGAGLTVSVSVQRTQPPGLAREWERLFDFGNGPEQDSVFLAFDGNPFWDPALSCCFPMRYAVWRGTQYAGAVNWPLGEGSGEDSGGASFPRNEWVHVALVHEPDGTATIYWDGVAKASGYVPLPLAVERSGLYIGRSHWGTEPNGGRFEGTMRDFFVFNAALTEAQLTALREQREFPTIDGMYTAPIITAGCLPPAPPPLPPSPPSLPPVPVKAAPPAYPGAGCATLAFDGTNASDVNAVAAEHINAGGAGLTVSLSVQRTQPPGLAREWERLFDFGNGPDQDSVFLAFDANPWWYPALSCCFPMRYEVWHGTQYAGA</sequence>
<organism evidence="3 4">
    <name type="scientific">Emiliania huxleyi (strain CCMP1516)</name>
    <dbReference type="NCBI Taxonomy" id="280463"/>
    <lineage>
        <taxon>Eukaryota</taxon>
        <taxon>Haptista</taxon>
        <taxon>Haptophyta</taxon>
        <taxon>Prymnesiophyceae</taxon>
        <taxon>Isochrysidales</taxon>
        <taxon>Noelaerhabdaceae</taxon>
        <taxon>Emiliania</taxon>
    </lineage>
</organism>
<name>A0A0D3K4I3_EMIH1</name>
<dbReference type="RefSeq" id="XP_005783097.1">
    <property type="nucleotide sequence ID" value="XM_005783040.1"/>
</dbReference>
<dbReference type="PaxDb" id="2903-EOD30668"/>
<evidence type="ECO:0000256" key="2">
    <source>
        <dbReference type="SAM" id="MobiDB-lite"/>
    </source>
</evidence>